<organism evidence="2 3">
    <name type="scientific">Candidatus Accumulibacter phosphatis</name>
    <dbReference type="NCBI Taxonomy" id="327160"/>
    <lineage>
        <taxon>Bacteria</taxon>
        <taxon>Pseudomonadati</taxon>
        <taxon>Pseudomonadota</taxon>
        <taxon>Betaproteobacteria</taxon>
        <taxon>Candidatus Accumulibacter</taxon>
    </lineage>
</organism>
<gene>
    <name evidence="2" type="ORF">AW09_000564</name>
</gene>
<dbReference type="Pfam" id="PF05239">
    <property type="entry name" value="PRC"/>
    <property type="match status" value="1"/>
</dbReference>
<evidence type="ECO:0000259" key="1">
    <source>
        <dbReference type="Pfam" id="PF05239"/>
    </source>
</evidence>
<reference evidence="2 3" key="1">
    <citation type="submission" date="2014-02" db="EMBL/GenBank/DDBJ databases">
        <title>Expanding our view of genomic diversity in Candidatus Accumulibacter clades.</title>
        <authorList>
            <person name="Skennerton C.T."/>
            <person name="Barr J.J."/>
            <person name="Slater F.R."/>
            <person name="Bond P.L."/>
            <person name="Tyson G.W."/>
        </authorList>
    </citation>
    <scope>NUCLEOTIDE SEQUENCE [LARGE SCALE GENOMIC DNA]</scope>
    <source>
        <strain evidence="3">BA-91</strain>
    </source>
</reference>
<protein>
    <submittedName>
        <fullName evidence="2">PRC-barrel domain protein</fullName>
    </submittedName>
</protein>
<sequence length="122" mass="13485">MSATQTFSNPPIKASSITDKKVLNPENESLGDIKEIVIDPCTGRVAYAVLSFGGFLGMGGKLFAVPFGALKYNVTIGSYYLDIAKERLEAAPGFDPEHWPSMADEKWNSEVHAFYECTPYWQ</sequence>
<accession>A0A080MAL6</accession>
<dbReference type="InterPro" id="IPR027275">
    <property type="entry name" value="PRC-brl_dom"/>
</dbReference>
<proteinExistence type="predicted"/>
<feature type="domain" description="PRC-barrel" evidence="1">
    <location>
        <begin position="13"/>
        <end position="87"/>
    </location>
</feature>
<dbReference type="AlphaFoldDB" id="A0A080MAL6"/>
<comment type="caution">
    <text evidence="2">The sequence shown here is derived from an EMBL/GenBank/DDBJ whole genome shotgun (WGS) entry which is preliminary data.</text>
</comment>
<dbReference type="EMBL" id="JDVG02000091">
    <property type="protein sequence ID" value="KFB74149.1"/>
    <property type="molecule type" value="Genomic_DNA"/>
</dbReference>
<evidence type="ECO:0000313" key="2">
    <source>
        <dbReference type="EMBL" id="KFB74149.1"/>
    </source>
</evidence>
<dbReference type="Proteomes" id="UP000020077">
    <property type="component" value="Unassembled WGS sequence"/>
</dbReference>
<dbReference type="InterPro" id="IPR011033">
    <property type="entry name" value="PRC_barrel-like_sf"/>
</dbReference>
<dbReference type="PANTHER" id="PTHR36505:SF1">
    <property type="entry name" value="BLR1072 PROTEIN"/>
    <property type="match status" value="1"/>
</dbReference>
<evidence type="ECO:0000313" key="3">
    <source>
        <dbReference type="Proteomes" id="UP000020077"/>
    </source>
</evidence>
<dbReference type="PANTHER" id="PTHR36505">
    <property type="entry name" value="BLR1072 PROTEIN"/>
    <property type="match status" value="1"/>
</dbReference>
<dbReference type="Gene3D" id="2.30.30.240">
    <property type="entry name" value="PRC-barrel domain"/>
    <property type="match status" value="1"/>
</dbReference>
<dbReference type="SUPFAM" id="SSF50346">
    <property type="entry name" value="PRC-barrel domain"/>
    <property type="match status" value="1"/>
</dbReference>
<name>A0A080MAL6_9PROT</name>